<dbReference type="NCBIfam" id="TIGR00138">
    <property type="entry name" value="rsmG_gidB"/>
    <property type="match status" value="1"/>
</dbReference>
<dbReference type="InterPro" id="IPR029063">
    <property type="entry name" value="SAM-dependent_MTases_sf"/>
</dbReference>
<dbReference type="AlphaFoldDB" id="A0A9D2CY01"/>
<dbReference type="EC" id="2.1.1.-" evidence="6"/>
<keyword evidence="2 6" id="KW-0698">rRNA processing</keyword>
<dbReference type="FunFam" id="3.40.50.150:FF:000041">
    <property type="entry name" value="Ribosomal RNA small subunit methyltransferase G"/>
    <property type="match status" value="1"/>
</dbReference>
<name>A0A9D2CY01_9FIRM</name>
<feature type="binding site" evidence="6">
    <location>
        <position position="169"/>
    </location>
    <ligand>
        <name>S-adenosyl-L-methionine</name>
        <dbReference type="ChEBI" id="CHEBI:59789"/>
    </ligand>
</feature>
<dbReference type="GO" id="GO:0070043">
    <property type="term" value="F:rRNA (guanine-N7-)-methyltransferase activity"/>
    <property type="evidence" value="ECO:0007669"/>
    <property type="project" value="UniProtKB-UniRule"/>
</dbReference>
<evidence type="ECO:0000256" key="3">
    <source>
        <dbReference type="ARBA" id="ARBA00022603"/>
    </source>
</evidence>
<evidence type="ECO:0000256" key="6">
    <source>
        <dbReference type="HAMAP-Rule" id="MF_00074"/>
    </source>
</evidence>
<feature type="binding site" evidence="6">
    <location>
        <position position="105"/>
    </location>
    <ligand>
        <name>S-adenosyl-L-methionine</name>
        <dbReference type="ChEBI" id="CHEBI:59789"/>
    </ligand>
</feature>
<keyword evidence="3 6" id="KW-0489">Methyltransferase</keyword>
<comment type="similarity">
    <text evidence="6">Belongs to the methyltransferase superfamily. RNA methyltransferase RsmG family.</text>
</comment>
<dbReference type="EMBL" id="DXCL01000003">
    <property type="protein sequence ID" value="HIZ02752.1"/>
    <property type="molecule type" value="Genomic_DNA"/>
</dbReference>
<organism evidence="7 8">
    <name type="scientific">Candidatus Borkfalkia avistercoris</name>
    <dbReference type="NCBI Taxonomy" id="2838504"/>
    <lineage>
        <taxon>Bacteria</taxon>
        <taxon>Bacillati</taxon>
        <taxon>Bacillota</taxon>
        <taxon>Clostridia</taxon>
        <taxon>Christensenellales</taxon>
        <taxon>Christensenellaceae</taxon>
        <taxon>Candidatus Borkfalkia</taxon>
    </lineage>
</organism>
<comment type="function">
    <text evidence="6">Specifically methylates the N7 position of a guanine in 16S rRNA.</text>
</comment>
<keyword evidence="5 6" id="KW-0949">S-adenosyl-L-methionine</keyword>
<gene>
    <name evidence="6 7" type="primary">rsmG</name>
    <name evidence="7" type="ORF">H9727_00530</name>
</gene>
<evidence type="ECO:0000256" key="2">
    <source>
        <dbReference type="ARBA" id="ARBA00022552"/>
    </source>
</evidence>
<comment type="subcellular location">
    <subcellularLocation>
        <location evidence="6">Cytoplasm</location>
    </subcellularLocation>
</comment>
<evidence type="ECO:0000256" key="5">
    <source>
        <dbReference type="ARBA" id="ARBA00022691"/>
    </source>
</evidence>
<dbReference type="Proteomes" id="UP000824132">
    <property type="component" value="Unassembled WGS sequence"/>
</dbReference>
<comment type="caution">
    <text evidence="6">Lacks conserved residue(s) required for the propagation of feature annotation.</text>
</comment>
<feature type="binding site" evidence="6">
    <location>
        <position position="100"/>
    </location>
    <ligand>
        <name>S-adenosyl-L-methionine</name>
        <dbReference type="ChEBI" id="CHEBI:59789"/>
    </ligand>
</feature>
<dbReference type="Gene3D" id="3.40.50.150">
    <property type="entry name" value="Vaccinia Virus protein VP39"/>
    <property type="match status" value="1"/>
</dbReference>
<feature type="binding site" evidence="6">
    <location>
        <begin position="150"/>
        <end position="151"/>
    </location>
    <ligand>
        <name>S-adenosyl-L-methionine</name>
        <dbReference type="ChEBI" id="CHEBI:59789"/>
    </ligand>
</feature>
<dbReference type="Pfam" id="PF02527">
    <property type="entry name" value="GidB"/>
    <property type="match status" value="1"/>
</dbReference>
<proteinExistence type="inferred from homology"/>
<dbReference type="HAMAP" id="MF_00074">
    <property type="entry name" value="16SrRNA_methyltr_G"/>
    <property type="match status" value="1"/>
</dbReference>
<evidence type="ECO:0000313" key="8">
    <source>
        <dbReference type="Proteomes" id="UP000824132"/>
    </source>
</evidence>
<accession>A0A9D2CY01</accession>
<reference evidence="7" key="2">
    <citation type="submission" date="2021-04" db="EMBL/GenBank/DDBJ databases">
        <authorList>
            <person name="Gilroy R."/>
        </authorList>
    </citation>
    <scope>NUCLEOTIDE SEQUENCE</scope>
    <source>
        <strain evidence="7">CHK187-5294</strain>
    </source>
</reference>
<keyword evidence="1 6" id="KW-0963">Cytoplasm</keyword>
<evidence type="ECO:0000256" key="4">
    <source>
        <dbReference type="ARBA" id="ARBA00022679"/>
    </source>
</evidence>
<dbReference type="InterPro" id="IPR003682">
    <property type="entry name" value="rRNA_ssu_MeTfrase_G"/>
</dbReference>
<reference evidence="7" key="1">
    <citation type="journal article" date="2021" name="PeerJ">
        <title>Extensive microbial diversity within the chicken gut microbiome revealed by metagenomics and culture.</title>
        <authorList>
            <person name="Gilroy R."/>
            <person name="Ravi A."/>
            <person name="Getino M."/>
            <person name="Pursley I."/>
            <person name="Horton D.L."/>
            <person name="Alikhan N.F."/>
            <person name="Baker D."/>
            <person name="Gharbi K."/>
            <person name="Hall N."/>
            <person name="Watson M."/>
            <person name="Adriaenssens E.M."/>
            <person name="Foster-Nyarko E."/>
            <person name="Jarju S."/>
            <person name="Secka A."/>
            <person name="Antonio M."/>
            <person name="Oren A."/>
            <person name="Chaudhuri R.R."/>
            <person name="La Ragione R."/>
            <person name="Hildebrand F."/>
            <person name="Pallen M.J."/>
        </authorList>
    </citation>
    <scope>NUCLEOTIDE SEQUENCE</scope>
    <source>
        <strain evidence="7">CHK187-5294</strain>
    </source>
</reference>
<dbReference type="SUPFAM" id="SSF53335">
    <property type="entry name" value="S-adenosyl-L-methionine-dependent methyltransferases"/>
    <property type="match status" value="1"/>
</dbReference>
<dbReference type="PANTHER" id="PTHR31760:SF0">
    <property type="entry name" value="S-ADENOSYL-L-METHIONINE-DEPENDENT METHYLTRANSFERASES SUPERFAMILY PROTEIN"/>
    <property type="match status" value="1"/>
</dbReference>
<keyword evidence="4 6" id="KW-0808">Transferase</keyword>
<protein>
    <recommendedName>
        <fullName evidence="6">Ribosomal RNA small subunit methyltransferase G</fullName>
        <ecNumber evidence="6">2.1.1.-</ecNumber>
    </recommendedName>
    <alternativeName>
        <fullName evidence="6">16S rRNA 7-methylguanosine methyltransferase</fullName>
        <shortName evidence="6">16S rRNA m7G methyltransferase</shortName>
    </alternativeName>
</protein>
<dbReference type="PANTHER" id="PTHR31760">
    <property type="entry name" value="S-ADENOSYL-L-METHIONINE-DEPENDENT METHYLTRANSFERASES SUPERFAMILY PROTEIN"/>
    <property type="match status" value="1"/>
</dbReference>
<evidence type="ECO:0000313" key="7">
    <source>
        <dbReference type="EMBL" id="HIZ02752.1"/>
    </source>
</evidence>
<comment type="caution">
    <text evidence="7">The sequence shown here is derived from an EMBL/GenBank/DDBJ whole genome shotgun (WGS) entry which is preliminary data.</text>
</comment>
<evidence type="ECO:0000256" key="1">
    <source>
        <dbReference type="ARBA" id="ARBA00022490"/>
    </source>
</evidence>
<sequence length="258" mass="28727">MWKNKFFISAELCTAKILLPQKICAIIALMENAYEKYEKLITEGETGEKFSAFYDLLLKYNAMFNLTRITGEEDCRVKHFFDSLAGEKYFPHGAAVAEIGSGGGFPSVPLMIVRPDLRFTLIESVGKKCSFLREAVKELGLNANVVQARAEDLARQEDFREKFGVCCARAVARLNTLAEYCVPFVKKGGLFVAYKGKAEEELKEAERAFGVLGIKLSSAEKYSLPFGEGERTLVVAEKIKPTPPAYPRGRGKERSSPL</sequence>
<dbReference type="GO" id="GO:0005829">
    <property type="term" value="C:cytosol"/>
    <property type="evidence" value="ECO:0007669"/>
    <property type="project" value="TreeGrafter"/>
</dbReference>